<gene>
    <name evidence="2" type="primary">Znf692_0</name>
    <name evidence="2" type="ORF">ODOGUJ_R08591</name>
</gene>
<name>A0A7K9Y2Y0_9GALL</name>
<accession>A0A7K9Y2Y0</accession>
<feature type="region of interest" description="Disordered" evidence="1">
    <location>
        <begin position="48"/>
        <end position="71"/>
    </location>
</feature>
<evidence type="ECO:0000313" key="3">
    <source>
        <dbReference type="Proteomes" id="UP000522663"/>
    </source>
</evidence>
<keyword evidence="3" id="KW-1185">Reference proteome</keyword>
<dbReference type="EMBL" id="VXAB01001218">
    <property type="protein sequence ID" value="NXJ04362.1"/>
    <property type="molecule type" value="Genomic_DNA"/>
</dbReference>
<evidence type="ECO:0000256" key="1">
    <source>
        <dbReference type="SAM" id="MobiDB-lite"/>
    </source>
</evidence>
<feature type="compositionally biased region" description="Low complexity" evidence="1">
    <location>
        <begin position="48"/>
        <end position="61"/>
    </location>
</feature>
<reference evidence="2 3" key="1">
    <citation type="submission" date="2019-09" db="EMBL/GenBank/DDBJ databases">
        <title>Bird 10,000 Genomes (B10K) Project - Family phase.</title>
        <authorList>
            <person name="Zhang G."/>
        </authorList>
    </citation>
    <scope>NUCLEOTIDE SEQUENCE [LARGE SCALE GENOMIC DNA]</scope>
    <source>
        <strain evidence="2">B10K-DU-001-53</strain>
        <tissue evidence="2">Muscle</tissue>
    </source>
</reference>
<dbReference type="AlphaFoldDB" id="A0A7K9Y2Y0"/>
<dbReference type="Proteomes" id="UP000522663">
    <property type="component" value="Unassembled WGS sequence"/>
</dbReference>
<comment type="caution">
    <text evidence="2">The sequence shown here is derived from an EMBL/GenBank/DDBJ whole genome shotgun (WGS) entry which is preliminary data.</text>
</comment>
<organism evidence="2 3">
    <name type="scientific">Odontophorus gujanensis</name>
    <name type="common">marbled wood quail</name>
    <dbReference type="NCBI Taxonomy" id="886794"/>
    <lineage>
        <taxon>Eukaryota</taxon>
        <taxon>Metazoa</taxon>
        <taxon>Chordata</taxon>
        <taxon>Craniata</taxon>
        <taxon>Vertebrata</taxon>
        <taxon>Euteleostomi</taxon>
        <taxon>Archelosauria</taxon>
        <taxon>Archosauria</taxon>
        <taxon>Dinosauria</taxon>
        <taxon>Saurischia</taxon>
        <taxon>Theropoda</taxon>
        <taxon>Coelurosauria</taxon>
        <taxon>Aves</taxon>
        <taxon>Neognathae</taxon>
        <taxon>Galloanserae</taxon>
        <taxon>Galliformes</taxon>
        <taxon>Odontophoridae</taxon>
        <taxon>Odontophorus</taxon>
    </lineage>
</organism>
<feature type="non-terminal residue" evidence="2">
    <location>
        <position position="1"/>
    </location>
</feature>
<sequence>RRRKRRELDARRSKCRIRLGGHLEQWCRLKEQLGFALHSQLAKFLLDSRSSPNSSFSSPNAAPQPPDPKLLHADADALQRLVALSHGHSRECGFVPDVKPPAPGSPAPLVWECVAGHRFSWGVPSV</sequence>
<feature type="non-terminal residue" evidence="2">
    <location>
        <position position="126"/>
    </location>
</feature>
<evidence type="ECO:0000313" key="2">
    <source>
        <dbReference type="EMBL" id="NXJ04362.1"/>
    </source>
</evidence>
<protein>
    <submittedName>
        <fullName evidence="2">ZN692 protein</fullName>
    </submittedName>
</protein>
<dbReference type="OrthoDB" id="8685330at2759"/>
<proteinExistence type="predicted"/>